<dbReference type="AlphaFoldDB" id="A0A1G4MAR3"/>
<reference evidence="10 11" key="1">
    <citation type="submission" date="2016-03" db="EMBL/GenBank/DDBJ databases">
        <authorList>
            <person name="Devillers H."/>
        </authorList>
    </citation>
    <scope>NUCLEOTIDE SEQUENCE [LARGE SCALE GENOMIC DNA]</scope>
    <source>
        <strain evidence="10">CBS 6772</strain>
    </source>
</reference>
<evidence type="ECO:0000256" key="4">
    <source>
        <dbReference type="ARBA" id="ARBA00022692"/>
    </source>
</evidence>
<sequence length="833" mass="93058">MAVTVGGVLSGVNPFHYNTGSPITLFLFQACIILILSNAIHIVMSKIRQPRVISEVLTGIILGPTVFGQIPNYTTTIFPTGSITGLNLVANFGIILFMFFLGLEVDIKFIKKNMKTALSIGLATLVIPFGFGCLFALPLYNNYMSTQDDIKFTVFMVFIAVSLSITAFPVLCRILAELRLIKERVGVIVLTSGTLNDVFGWILLALCIILSNSQSNPVNVVYILLCTLGWFLLYAFPVRYLLRWVLVKTNEFERSKPSSLITLCILVLTFVSAYFTDIIGVHPIFGAFIAGLIVPRDEGYVVKLAERMEDIPNLVMIPIYFTIAGLNVDLTLLNQGKDWGFTFASIGIAISTKLFAGCITSKLSGLFWRESLAVGILMSCKGIVEIVVLTTGLSAGIISRKVYAMFIFMALISTFVTTPLTVWLFPESYREEIRRELEETEGSSTESPKNESDLDKIEYFKDFRSHQIRRVSLILLNLETINSTLSVLNPLFKGQQHVSYELKKAEKEQTKCSGHKSCNNDDEALTICVFPTVSTEVEENISLKTVYLKELTDRTTDLLQNSSVDHIMSADPNYDSSLRVFEIFSDLMYVDYSNEVMFCSYREKAAIIGDISDELSDITFIPLKGGSYENANSSLVPLGKPNDINQLLSVNNLPDNSFQSITSKSKSRIAFLISNNIRKSRLGKLEKTELVLFLPELNLEKSDYFALYLVYLMVYGASNDKKKLVNLTIFANSRNTQLQDFIERTFSDLKNCVKVVRIDISKESYEDESNTTLIDEFLESDVLENNSKNIEGSLLVISDSEFSSNKVFNKNTGALIAAGRRTSVDILVCHYSD</sequence>
<feature type="transmembrane region" description="Helical" evidence="8">
    <location>
        <begin position="314"/>
        <end position="333"/>
    </location>
</feature>
<evidence type="ECO:0000256" key="6">
    <source>
        <dbReference type="ARBA" id="ARBA00023065"/>
    </source>
</evidence>
<feature type="transmembrane region" description="Helical" evidence="8">
    <location>
        <begin position="281"/>
        <end position="302"/>
    </location>
</feature>
<accession>A0A1G4MAR3</accession>
<dbReference type="InterPro" id="IPR004771">
    <property type="entry name" value="K/H_exchanger"/>
</dbReference>
<dbReference type="PANTHER" id="PTHR32468:SF0">
    <property type="entry name" value="K(+)_H(+) ANTIPORTER 1"/>
    <property type="match status" value="1"/>
</dbReference>
<dbReference type="Pfam" id="PF00999">
    <property type="entry name" value="Na_H_Exchanger"/>
    <property type="match status" value="1"/>
</dbReference>
<feature type="domain" description="Cation/H+ exchanger transmembrane" evidence="9">
    <location>
        <begin position="40"/>
        <end position="423"/>
    </location>
</feature>
<comment type="subcellular location">
    <subcellularLocation>
        <location evidence="1">Membrane</location>
        <topology evidence="1">Multi-pass membrane protein</topology>
    </subcellularLocation>
</comment>
<feature type="transmembrane region" description="Helical" evidence="8">
    <location>
        <begin position="403"/>
        <end position="425"/>
    </location>
</feature>
<dbReference type="NCBIfam" id="TIGR00932">
    <property type="entry name" value="2a37"/>
    <property type="match status" value="1"/>
</dbReference>
<evidence type="ECO:0000256" key="2">
    <source>
        <dbReference type="ARBA" id="ARBA00022448"/>
    </source>
</evidence>
<feature type="transmembrane region" description="Helical" evidence="8">
    <location>
        <begin position="339"/>
        <end position="360"/>
    </location>
</feature>
<feature type="transmembrane region" description="Helical" evidence="8">
    <location>
        <begin position="82"/>
        <end position="105"/>
    </location>
</feature>
<dbReference type="OrthoDB" id="2687058at2759"/>
<feature type="transmembrane region" description="Helical" evidence="8">
    <location>
        <begin position="187"/>
        <end position="211"/>
    </location>
</feature>
<dbReference type="Gene3D" id="1.20.1530.20">
    <property type="match status" value="1"/>
</dbReference>
<keyword evidence="2" id="KW-0813">Transport</keyword>
<dbReference type="GO" id="GO:0016020">
    <property type="term" value="C:membrane"/>
    <property type="evidence" value="ECO:0007669"/>
    <property type="project" value="UniProtKB-SubCell"/>
</dbReference>
<dbReference type="EMBL" id="LT598492">
    <property type="protein sequence ID" value="SCW00892.1"/>
    <property type="molecule type" value="Genomic_DNA"/>
</dbReference>
<dbReference type="PANTHER" id="PTHR32468">
    <property type="entry name" value="CATION/H + ANTIPORTER"/>
    <property type="match status" value="1"/>
</dbReference>
<feature type="transmembrane region" description="Helical" evidence="8">
    <location>
        <begin position="117"/>
        <end position="140"/>
    </location>
</feature>
<keyword evidence="5 8" id="KW-1133">Transmembrane helix</keyword>
<evidence type="ECO:0000313" key="11">
    <source>
        <dbReference type="Proteomes" id="UP000190831"/>
    </source>
</evidence>
<proteinExistence type="predicted"/>
<feature type="transmembrane region" description="Helical" evidence="8">
    <location>
        <begin position="217"/>
        <end position="236"/>
    </location>
</feature>
<evidence type="ECO:0000259" key="9">
    <source>
        <dbReference type="Pfam" id="PF00999"/>
    </source>
</evidence>
<feature type="transmembrane region" description="Helical" evidence="8">
    <location>
        <begin position="152"/>
        <end position="175"/>
    </location>
</feature>
<dbReference type="InterPro" id="IPR006153">
    <property type="entry name" value="Cation/H_exchanger_TM"/>
</dbReference>
<feature type="transmembrane region" description="Helical" evidence="8">
    <location>
        <begin position="20"/>
        <end position="40"/>
    </location>
</feature>
<dbReference type="GO" id="GO:0015297">
    <property type="term" value="F:antiporter activity"/>
    <property type="evidence" value="ECO:0007669"/>
    <property type="project" value="UniProtKB-KW"/>
</dbReference>
<gene>
    <name evidence="10" type="ORF">LAFE_0D00430G</name>
</gene>
<evidence type="ECO:0000256" key="7">
    <source>
        <dbReference type="ARBA" id="ARBA00023136"/>
    </source>
</evidence>
<dbReference type="STRING" id="4955.A0A1G4MAR3"/>
<feature type="transmembrane region" description="Helical" evidence="8">
    <location>
        <begin position="52"/>
        <end position="70"/>
    </location>
</feature>
<dbReference type="InterPro" id="IPR050794">
    <property type="entry name" value="CPA2_transporter"/>
</dbReference>
<organism evidence="10 11">
    <name type="scientific">Lachancea fermentati</name>
    <name type="common">Zygosaccharomyces fermentati</name>
    <dbReference type="NCBI Taxonomy" id="4955"/>
    <lineage>
        <taxon>Eukaryota</taxon>
        <taxon>Fungi</taxon>
        <taxon>Dikarya</taxon>
        <taxon>Ascomycota</taxon>
        <taxon>Saccharomycotina</taxon>
        <taxon>Saccharomycetes</taxon>
        <taxon>Saccharomycetales</taxon>
        <taxon>Saccharomycetaceae</taxon>
        <taxon>Lachancea</taxon>
    </lineage>
</organism>
<evidence type="ECO:0000256" key="5">
    <source>
        <dbReference type="ARBA" id="ARBA00022989"/>
    </source>
</evidence>
<dbReference type="GO" id="GO:1902600">
    <property type="term" value="P:proton transmembrane transport"/>
    <property type="evidence" value="ECO:0007669"/>
    <property type="project" value="InterPro"/>
</dbReference>
<dbReference type="InterPro" id="IPR038770">
    <property type="entry name" value="Na+/solute_symporter_sf"/>
</dbReference>
<feature type="transmembrane region" description="Helical" evidence="8">
    <location>
        <begin position="372"/>
        <end position="397"/>
    </location>
</feature>
<evidence type="ECO:0000256" key="1">
    <source>
        <dbReference type="ARBA" id="ARBA00004141"/>
    </source>
</evidence>
<dbReference type="OMA" id="GMFILMA"/>
<protein>
    <submittedName>
        <fullName evidence="10">LAFE_0D00430g1_1</fullName>
    </submittedName>
</protein>
<dbReference type="Proteomes" id="UP000190831">
    <property type="component" value="Chromosome D"/>
</dbReference>
<evidence type="ECO:0000313" key="10">
    <source>
        <dbReference type="EMBL" id="SCW00892.1"/>
    </source>
</evidence>
<keyword evidence="6" id="KW-0406">Ion transport</keyword>
<dbReference type="GO" id="GO:0008324">
    <property type="term" value="F:monoatomic cation transmembrane transporter activity"/>
    <property type="evidence" value="ECO:0007669"/>
    <property type="project" value="InterPro"/>
</dbReference>
<keyword evidence="4 8" id="KW-0812">Transmembrane</keyword>
<evidence type="ECO:0000256" key="3">
    <source>
        <dbReference type="ARBA" id="ARBA00022449"/>
    </source>
</evidence>
<keyword evidence="7 8" id="KW-0472">Membrane</keyword>
<keyword evidence="3" id="KW-0050">Antiport</keyword>
<keyword evidence="11" id="KW-1185">Reference proteome</keyword>
<name>A0A1G4MAR3_LACFM</name>
<evidence type="ECO:0000256" key="8">
    <source>
        <dbReference type="SAM" id="Phobius"/>
    </source>
</evidence>